<accession>A0ABX9HQM8</accession>
<proteinExistence type="predicted"/>
<evidence type="ECO:0000313" key="3">
    <source>
        <dbReference type="EMBL" id="RDF10082.1"/>
    </source>
</evidence>
<gene>
    <name evidence="3" type="ORF">DPV84_09075</name>
</gene>
<keyword evidence="2" id="KW-0812">Transmembrane</keyword>
<dbReference type="EMBL" id="QEQG01000011">
    <property type="protein sequence ID" value="RDF10082.1"/>
    <property type="molecule type" value="Genomic_DNA"/>
</dbReference>
<keyword evidence="2" id="KW-0472">Membrane</keyword>
<keyword evidence="1" id="KW-0175">Coiled coil</keyword>
<evidence type="ECO:0000256" key="2">
    <source>
        <dbReference type="SAM" id="Phobius"/>
    </source>
</evidence>
<feature type="coiled-coil region" evidence="1">
    <location>
        <begin position="82"/>
        <end position="130"/>
    </location>
</feature>
<evidence type="ECO:0000313" key="4">
    <source>
        <dbReference type="Proteomes" id="UP000253950"/>
    </source>
</evidence>
<feature type="transmembrane region" description="Helical" evidence="2">
    <location>
        <begin position="12"/>
        <end position="30"/>
    </location>
</feature>
<evidence type="ECO:0008006" key="5">
    <source>
        <dbReference type="Google" id="ProtNLM"/>
    </source>
</evidence>
<dbReference type="RefSeq" id="WP_111390134.1">
    <property type="nucleotide sequence ID" value="NZ_QEQG01000011.1"/>
</dbReference>
<keyword evidence="4" id="KW-1185">Reference proteome</keyword>
<name>A0ABX9HQM8_9PAST</name>
<dbReference type="Proteomes" id="UP000253950">
    <property type="component" value="Unassembled WGS sequence"/>
</dbReference>
<organism evidence="3 4">
    <name type="scientific">Haemophilus sputorum</name>
    <dbReference type="NCBI Taxonomy" id="1078480"/>
    <lineage>
        <taxon>Bacteria</taxon>
        <taxon>Pseudomonadati</taxon>
        <taxon>Pseudomonadota</taxon>
        <taxon>Gammaproteobacteria</taxon>
        <taxon>Pasteurellales</taxon>
        <taxon>Pasteurellaceae</taxon>
        <taxon>Haemophilus</taxon>
    </lineage>
</organism>
<sequence length="325" mass="38240">MNKDDIWKFSKYFITSAFGNAASTVLLAIGSGFVSGYKFDYKNIQNLWDILWILFNPYICIILGTIILLVTSYRLYKDQEKFSSLEEKNRSLEKDKEHLEDKNKSLIKEKEELQKDLNVTQEECRKLELDIFFARQKQVEDWLKGLFKQFNLTTKDRISIFCVVDNTFHIVHRYSDNPSLCNKTKHQYILKRGVIYEAWCHNRYHEFECPVYENGPAEYVNYISNKYGYEKDEVNSLNMKSCRYFGLSIKETGKNIGVIIFESISNENLGNEIIASIEDYCKSYQDYLCGFIKEYISDINKDNIKRHALSNSNNDKEVINELRGD</sequence>
<feature type="transmembrane region" description="Helical" evidence="2">
    <location>
        <begin position="50"/>
        <end position="71"/>
    </location>
</feature>
<reference evidence="3 4" key="1">
    <citation type="submission" date="2018-05" db="EMBL/GenBank/DDBJ databases">
        <title>Draft Genome Sequences for a Diverse set of 7 Haemophilus Species.</title>
        <authorList>
            <person name="Nichols M."/>
            <person name="Topaz N."/>
            <person name="Wang X."/>
            <person name="Wang X."/>
            <person name="Boxrud D."/>
        </authorList>
    </citation>
    <scope>NUCLEOTIDE SEQUENCE [LARGE SCALE GENOMIC DNA]</scope>
    <source>
        <strain evidence="3 4">C2015005473</strain>
    </source>
</reference>
<protein>
    <recommendedName>
        <fullName evidence="5">GAF domain-containing protein</fullName>
    </recommendedName>
</protein>
<comment type="caution">
    <text evidence="3">The sequence shown here is derived from an EMBL/GenBank/DDBJ whole genome shotgun (WGS) entry which is preliminary data.</text>
</comment>
<evidence type="ECO:0000256" key="1">
    <source>
        <dbReference type="SAM" id="Coils"/>
    </source>
</evidence>
<keyword evidence="2" id="KW-1133">Transmembrane helix</keyword>